<sequence>MVMWESTKYPVYDILQLNLLQHGLHMLQYTHLHINLVFTEDSTESLVCETPQMNALHQGRLMFRLVRYSKYRSIFSYRKLPTRLLKTLRLRTTDFVLLGAHQIGAVPEFPST</sequence>
<reference evidence="1 2" key="1">
    <citation type="journal article" date="2018" name="Biotechnol. Adv.">
        <title>Improved genomic resources and new bioinformatic workflow for the carcinogenic parasite Clonorchis sinensis: Biotechnological implications.</title>
        <authorList>
            <person name="Wang D."/>
            <person name="Korhonen P.K."/>
            <person name="Gasser R.B."/>
            <person name="Young N.D."/>
        </authorList>
    </citation>
    <scope>NUCLEOTIDE SEQUENCE [LARGE SCALE GENOMIC DNA]</scope>
    <source>
        <strain evidence="1">Cs-k2</strain>
    </source>
</reference>
<protein>
    <submittedName>
        <fullName evidence="1">Uncharacterized protein</fullName>
    </submittedName>
</protein>
<proteinExistence type="predicted"/>
<comment type="caution">
    <text evidence="1">The sequence shown here is derived from an EMBL/GenBank/DDBJ whole genome shotgun (WGS) entry which is preliminary data.</text>
</comment>
<dbReference type="EMBL" id="NIRI02000056">
    <property type="protein sequence ID" value="KAG5443718.1"/>
    <property type="molecule type" value="Genomic_DNA"/>
</dbReference>
<reference evidence="1 2" key="2">
    <citation type="journal article" date="2021" name="Genomics">
        <title>High-quality reference genome for Clonorchis sinensis.</title>
        <authorList>
            <person name="Young N.D."/>
            <person name="Stroehlein A.J."/>
            <person name="Kinkar L."/>
            <person name="Wang T."/>
            <person name="Sohn W.M."/>
            <person name="Chang B.C.H."/>
            <person name="Kaur P."/>
            <person name="Weisz D."/>
            <person name="Dudchenko O."/>
            <person name="Aiden E.L."/>
            <person name="Korhonen P.K."/>
            <person name="Gasser R.B."/>
        </authorList>
    </citation>
    <scope>NUCLEOTIDE SEQUENCE [LARGE SCALE GENOMIC DNA]</scope>
    <source>
        <strain evidence="1">Cs-k2</strain>
    </source>
</reference>
<name>A0A419PHR7_CLOSI</name>
<dbReference type="InParanoid" id="A0A419PHR7"/>
<evidence type="ECO:0000313" key="1">
    <source>
        <dbReference type="EMBL" id="KAG5443718.1"/>
    </source>
</evidence>
<gene>
    <name evidence="1" type="ORF">CSKR_112402</name>
</gene>
<organism evidence="1 2">
    <name type="scientific">Clonorchis sinensis</name>
    <name type="common">Chinese liver fluke</name>
    <dbReference type="NCBI Taxonomy" id="79923"/>
    <lineage>
        <taxon>Eukaryota</taxon>
        <taxon>Metazoa</taxon>
        <taxon>Spiralia</taxon>
        <taxon>Lophotrochozoa</taxon>
        <taxon>Platyhelminthes</taxon>
        <taxon>Trematoda</taxon>
        <taxon>Digenea</taxon>
        <taxon>Opisthorchiida</taxon>
        <taxon>Opisthorchiata</taxon>
        <taxon>Opisthorchiidae</taxon>
        <taxon>Clonorchis</taxon>
    </lineage>
</organism>
<keyword evidence="2" id="KW-1185">Reference proteome</keyword>
<dbReference type="Proteomes" id="UP000286415">
    <property type="component" value="Unassembled WGS sequence"/>
</dbReference>
<evidence type="ECO:0000313" key="2">
    <source>
        <dbReference type="Proteomes" id="UP000286415"/>
    </source>
</evidence>
<dbReference type="AlphaFoldDB" id="A0A419PHR7"/>
<accession>A0A419PHR7</accession>